<reference evidence="1 2" key="1">
    <citation type="submission" date="2023-08" db="EMBL/GenBank/DDBJ databases">
        <title>Comparative genomics and taxonomic characterization of three novel marine species of genus Marivirga.</title>
        <authorList>
            <person name="Muhammad N."/>
            <person name="Kim S.-G."/>
        </authorList>
    </citation>
    <scope>NUCLEOTIDE SEQUENCE [LARGE SCALE GENOMIC DNA]</scope>
    <source>
        <strain evidence="1 2">BDSF4-3</strain>
    </source>
</reference>
<keyword evidence="2" id="KW-1185">Reference proteome</keyword>
<name>A0AA49GE68_9BACT</name>
<evidence type="ECO:0000313" key="2">
    <source>
        <dbReference type="Proteomes" id="UP001230496"/>
    </source>
</evidence>
<gene>
    <name evidence="1" type="ORF">QYS49_27415</name>
</gene>
<sequence>MNIESIKAILIESSIYHSEENILGNISVIGYEKKFKWSWIATQLNTFIVVTHFGDKEIDESLMEKHLYESFKFSKQNYKGWPRGFQSGLGVISILISNNISDKAKDYCKKLKSGKKWAGFSIPVVYDSKTKEIFQFEKNPSWGRIYYPHFTQLINNLK</sequence>
<evidence type="ECO:0000313" key="1">
    <source>
        <dbReference type="EMBL" id="WKK75257.2"/>
    </source>
</evidence>
<dbReference type="RefSeq" id="WP_308351458.1">
    <property type="nucleotide sequence ID" value="NZ_CP129971.1"/>
</dbReference>
<dbReference type="EMBL" id="CP129971">
    <property type="protein sequence ID" value="WKK75257.2"/>
    <property type="molecule type" value="Genomic_DNA"/>
</dbReference>
<proteinExistence type="predicted"/>
<accession>A0AA49GE68</accession>
<organism evidence="1 2">
    <name type="scientific">Marivirga salinarum</name>
    <dbReference type="NCBI Taxonomy" id="3059078"/>
    <lineage>
        <taxon>Bacteria</taxon>
        <taxon>Pseudomonadati</taxon>
        <taxon>Bacteroidota</taxon>
        <taxon>Cytophagia</taxon>
        <taxon>Cytophagales</taxon>
        <taxon>Marivirgaceae</taxon>
        <taxon>Marivirga</taxon>
    </lineage>
</organism>
<protein>
    <submittedName>
        <fullName evidence="1">Uncharacterized protein</fullName>
    </submittedName>
</protein>
<dbReference type="Proteomes" id="UP001230496">
    <property type="component" value="Chromosome"/>
</dbReference>
<dbReference type="AlphaFoldDB" id="A0AA49GE68"/>
<dbReference type="KEGG" id="msaa:QYS49_27415"/>